<sequence>MSCVSHSGLFRVRRLRRRRIMGGDRASDAEHSRGSESTMQLKTMRGRISRTGIIELLKEAQKKIRKIPPKESGDLTHVVPNLPRQAGRRGLWVTHVLRVTFGAVLCPLFEEVADHGR</sequence>
<reference evidence="2 3" key="1">
    <citation type="submission" date="2021-06" db="EMBL/GenBank/DDBJ databases">
        <title>Caerostris darwini draft genome.</title>
        <authorList>
            <person name="Kono N."/>
            <person name="Arakawa K."/>
        </authorList>
    </citation>
    <scope>NUCLEOTIDE SEQUENCE [LARGE SCALE GENOMIC DNA]</scope>
</reference>
<dbReference type="AlphaFoldDB" id="A0AAV4T5G3"/>
<feature type="region of interest" description="Disordered" evidence="1">
    <location>
        <begin position="21"/>
        <end position="44"/>
    </location>
</feature>
<feature type="compositionally biased region" description="Basic and acidic residues" evidence="1">
    <location>
        <begin position="21"/>
        <end position="34"/>
    </location>
</feature>
<comment type="caution">
    <text evidence="2">The sequence shown here is derived from an EMBL/GenBank/DDBJ whole genome shotgun (WGS) entry which is preliminary data.</text>
</comment>
<name>A0AAV4T5G3_9ARAC</name>
<keyword evidence="3" id="KW-1185">Reference proteome</keyword>
<evidence type="ECO:0000313" key="3">
    <source>
        <dbReference type="Proteomes" id="UP001054837"/>
    </source>
</evidence>
<evidence type="ECO:0000256" key="1">
    <source>
        <dbReference type="SAM" id="MobiDB-lite"/>
    </source>
</evidence>
<proteinExistence type="predicted"/>
<dbReference type="EMBL" id="BPLQ01008957">
    <property type="protein sequence ID" value="GIY40576.1"/>
    <property type="molecule type" value="Genomic_DNA"/>
</dbReference>
<gene>
    <name evidence="2" type="ORF">CDAR_49681</name>
</gene>
<protein>
    <submittedName>
        <fullName evidence="2">Uncharacterized protein</fullName>
    </submittedName>
</protein>
<evidence type="ECO:0000313" key="2">
    <source>
        <dbReference type="EMBL" id="GIY40576.1"/>
    </source>
</evidence>
<accession>A0AAV4T5G3</accession>
<dbReference type="Proteomes" id="UP001054837">
    <property type="component" value="Unassembled WGS sequence"/>
</dbReference>
<organism evidence="2 3">
    <name type="scientific">Caerostris darwini</name>
    <dbReference type="NCBI Taxonomy" id="1538125"/>
    <lineage>
        <taxon>Eukaryota</taxon>
        <taxon>Metazoa</taxon>
        <taxon>Ecdysozoa</taxon>
        <taxon>Arthropoda</taxon>
        <taxon>Chelicerata</taxon>
        <taxon>Arachnida</taxon>
        <taxon>Araneae</taxon>
        <taxon>Araneomorphae</taxon>
        <taxon>Entelegynae</taxon>
        <taxon>Araneoidea</taxon>
        <taxon>Araneidae</taxon>
        <taxon>Caerostris</taxon>
    </lineage>
</organism>